<proteinExistence type="predicted"/>
<gene>
    <name evidence="4" type="ORF">C6P64_09075</name>
</gene>
<dbReference type="PROSITE" id="PS50894">
    <property type="entry name" value="HPT"/>
    <property type="match status" value="1"/>
</dbReference>
<dbReference type="GO" id="GO:0004672">
    <property type="term" value="F:protein kinase activity"/>
    <property type="evidence" value="ECO:0007669"/>
    <property type="project" value="UniProtKB-ARBA"/>
</dbReference>
<dbReference type="GO" id="GO:0000160">
    <property type="term" value="P:phosphorelay signal transduction system"/>
    <property type="evidence" value="ECO:0007669"/>
    <property type="project" value="UniProtKB-KW"/>
</dbReference>
<keyword evidence="2" id="KW-0597">Phosphoprotein</keyword>
<dbReference type="InterPro" id="IPR008207">
    <property type="entry name" value="Sig_transdc_His_kin_Hpt_dom"/>
</dbReference>
<evidence type="ECO:0000313" key="5">
    <source>
        <dbReference type="Proteomes" id="UP000238589"/>
    </source>
</evidence>
<dbReference type="Gene3D" id="1.20.120.160">
    <property type="entry name" value="HPT domain"/>
    <property type="match status" value="1"/>
</dbReference>
<dbReference type="InterPro" id="IPR036641">
    <property type="entry name" value="HPT_dom_sf"/>
</dbReference>
<feature type="domain" description="HPt" evidence="3">
    <location>
        <begin position="41"/>
        <end position="134"/>
    </location>
</feature>
<name>A0A2S9K5H4_9BURK</name>
<organism evidence="4 5">
    <name type="scientific">Malikia granosa</name>
    <dbReference type="NCBI Taxonomy" id="263067"/>
    <lineage>
        <taxon>Bacteria</taxon>
        <taxon>Pseudomonadati</taxon>
        <taxon>Pseudomonadota</taxon>
        <taxon>Betaproteobacteria</taxon>
        <taxon>Burkholderiales</taxon>
        <taxon>Comamonadaceae</taxon>
        <taxon>Malikia</taxon>
    </lineage>
</organism>
<evidence type="ECO:0000256" key="1">
    <source>
        <dbReference type="ARBA" id="ARBA00023012"/>
    </source>
</evidence>
<dbReference type="AlphaFoldDB" id="A0A2S9K5H4"/>
<sequence>MMTPATVSTAGQPAPQRRFRASDVADHLDMLVIGQVCLGVSFAGYSKLLDAVFSQQSGTLDRLLRALDAAQTEAIRENAHSFKGETSVLGLKALAQQAWHCEGQGAQFTPADCQQAAARLRDCWQSTQALCSRMGFTTQAPAQP</sequence>
<evidence type="ECO:0000259" key="3">
    <source>
        <dbReference type="PROSITE" id="PS50894"/>
    </source>
</evidence>
<keyword evidence="5" id="KW-1185">Reference proteome</keyword>
<evidence type="ECO:0000313" key="4">
    <source>
        <dbReference type="EMBL" id="PRD65706.1"/>
    </source>
</evidence>
<reference evidence="4 5" key="1">
    <citation type="submission" date="2018-03" db="EMBL/GenBank/DDBJ databases">
        <title>Comparative genomics illustrates the genes involved in a hyperalkaliphilic mechanisms of Serpentinomonas isolated from highly-alkaline calcium-rich serpentinized springs.</title>
        <authorList>
            <person name="Suzuki S."/>
            <person name="Ishii S."/>
            <person name="Walworth N."/>
            <person name="Bird L."/>
            <person name="Kuenen J.G."/>
            <person name="Nealson K.H."/>
        </authorList>
    </citation>
    <scope>NUCLEOTIDE SEQUENCE [LARGE SCALE GENOMIC DNA]</scope>
    <source>
        <strain evidence="4 5">P1</strain>
    </source>
</reference>
<protein>
    <recommendedName>
        <fullName evidence="3">HPt domain-containing protein</fullName>
    </recommendedName>
</protein>
<dbReference type="SUPFAM" id="SSF47226">
    <property type="entry name" value="Histidine-containing phosphotransfer domain, HPT domain"/>
    <property type="match status" value="1"/>
</dbReference>
<dbReference type="Pfam" id="PF01627">
    <property type="entry name" value="Hpt"/>
    <property type="match status" value="1"/>
</dbReference>
<accession>A0A2S9K5H4</accession>
<comment type="caution">
    <text evidence="4">The sequence shown here is derived from an EMBL/GenBank/DDBJ whole genome shotgun (WGS) entry which is preliminary data.</text>
</comment>
<dbReference type="EMBL" id="PVLQ01000027">
    <property type="protein sequence ID" value="PRD65706.1"/>
    <property type="molecule type" value="Genomic_DNA"/>
</dbReference>
<dbReference type="Proteomes" id="UP000238589">
    <property type="component" value="Unassembled WGS sequence"/>
</dbReference>
<evidence type="ECO:0000256" key="2">
    <source>
        <dbReference type="PROSITE-ProRule" id="PRU00110"/>
    </source>
</evidence>
<feature type="modified residue" description="Phosphohistidine" evidence="2">
    <location>
        <position position="80"/>
    </location>
</feature>
<keyword evidence="1" id="KW-0902">Two-component regulatory system</keyword>